<keyword evidence="2" id="KW-1185">Reference proteome</keyword>
<evidence type="ECO:0000313" key="2">
    <source>
        <dbReference type="Proteomes" id="UP000561011"/>
    </source>
</evidence>
<organism evidence="1 2">
    <name type="scientific">Sanguibacter inulinus</name>
    <dbReference type="NCBI Taxonomy" id="60922"/>
    <lineage>
        <taxon>Bacteria</taxon>
        <taxon>Bacillati</taxon>
        <taxon>Actinomycetota</taxon>
        <taxon>Actinomycetes</taxon>
        <taxon>Micrococcales</taxon>
        <taxon>Sanguibacteraceae</taxon>
        <taxon>Sanguibacter</taxon>
    </lineage>
</organism>
<reference evidence="1 2" key="1">
    <citation type="submission" date="2020-07" db="EMBL/GenBank/DDBJ databases">
        <title>MOT database genomes.</title>
        <authorList>
            <person name="Joseph S."/>
            <person name="Aduse-Opoku J."/>
            <person name="Hashim A."/>
            <person name="Wade W."/>
            <person name="Curtis M."/>
        </authorList>
    </citation>
    <scope>NUCLEOTIDE SEQUENCE [LARGE SCALE GENOMIC DNA]</scope>
    <source>
        <strain evidence="1 2">DSM 100099</strain>
    </source>
</reference>
<protein>
    <submittedName>
        <fullName evidence="1">Uncharacterized protein</fullName>
    </submittedName>
</protein>
<comment type="caution">
    <text evidence="1">The sequence shown here is derived from an EMBL/GenBank/DDBJ whole genome shotgun (WGS) entry which is preliminary data.</text>
</comment>
<dbReference type="EMBL" id="JACBYE010000024">
    <property type="protein sequence ID" value="NYS94034.1"/>
    <property type="molecule type" value="Genomic_DNA"/>
</dbReference>
<name>A0A853EW48_9MICO</name>
<sequence length="63" mass="6799">MSGTPADDMAEAVAAGRNEPVKLAVDTRKTEDEQVDDLVAELTALGMNPDREALRTVVRKRSS</sequence>
<gene>
    <name evidence="1" type="ORF">HZZ10_10950</name>
</gene>
<dbReference type="Proteomes" id="UP000561011">
    <property type="component" value="Unassembled WGS sequence"/>
</dbReference>
<dbReference type="AlphaFoldDB" id="A0A853EW48"/>
<proteinExistence type="predicted"/>
<evidence type="ECO:0000313" key="1">
    <source>
        <dbReference type="EMBL" id="NYS94034.1"/>
    </source>
</evidence>
<accession>A0A853EW48</accession>
<dbReference type="RefSeq" id="WP_179913534.1">
    <property type="nucleotide sequence ID" value="NZ_JACBYE010000024.1"/>
</dbReference>